<gene>
    <name evidence="9" type="primary">minC</name>
    <name evidence="9" type="ORF">KBTEX_03290</name>
</gene>
<keyword evidence="3" id="KW-0717">Septation</keyword>
<proteinExistence type="inferred from homology"/>
<dbReference type="SUPFAM" id="SSF63848">
    <property type="entry name" value="Cell-division inhibitor MinC, C-terminal domain"/>
    <property type="match status" value="1"/>
</dbReference>
<feature type="domain" description="Septum formation inhibitor MinC C-terminal" evidence="7">
    <location>
        <begin position="139"/>
        <end position="239"/>
    </location>
</feature>
<dbReference type="NCBIfam" id="TIGR01222">
    <property type="entry name" value="minC"/>
    <property type="match status" value="1"/>
</dbReference>
<protein>
    <submittedName>
        <fullName evidence="9">Septum site-determining protein MinC</fullName>
    </submittedName>
</protein>
<accession>A0A5B8RJD5</accession>
<dbReference type="GO" id="GO:0051302">
    <property type="term" value="P:regulation of cell division"/>
    <property type="evidence" value="ECO:0007669"/>
    <property type="project" value="InterPro"/>
</dbReference>
<evidence type="ECO:0000256" key="1">
    <source>
        <dbReference type="ARBA" id="ARBA00006291"/>
    </source>
</evidence>
<keyword evidence="4" id="KW-0131">Cell cycle</keyword>
<evidence type="ECO:0000313" key="9">
    <source>
        <dbReference type="EMBL" id="QEA06947.1"/>
    </source>
</evidence>
<dbReference type="GO" id="GO:0051726">
    <property type="term" value="P:regulation of cell cycle"/>
    <property type="evidence" value="ECO:0007669"/>
    <property type="project" value="InterPro"/>
</dbReference>
<sequence>MTSQASTAAGEPAFELKGRMLTLTILRLLDADLEHFLADLEARIAEAPAFFDGMPVILDLTPVAASGIDDIWLSELAHHLWQSGLAPVAVTAGDPRVENTAQAAGLGVMRQPGGGSTREVDTGPAPARPEPASATARLVTQPVRSGQQIYARGGDLVVLAPVSPGAEVLADGNIHVYSNLRGRALAGVQGDADARIFCQQLNAELIAIAGCYRVSEDIDEASRGHSVQIRLAGETLHIEPLAGAQ</sequence>
<evidence type="ECO:0000259" key="7">
    <source>
        <dbReference type="Pfam" id="PF03775"/>
    </source>
</evidence>
<dbReference type="HAMAP" id="MF_00267">
    <property type="entry name" value="MinC"/>
    <property type="match status" value="1"/>
</dbReference>
<feature type="domain" description="Septum formation inhibitor MinC N-terminal" evidence="8">
    <location>
        <begin position="14"/>
        <end position="87"/>
    </location>
</feature>
<dbReference type="Pfam" id="PF05209">
    <property type="entry name" value="MinC_N"/>
    <property type="match status" value="1"/>
</dbReference>
<evidence type="ECO:0000256" key="5">
    <source>
        <dbReference type="ARBA" id="ARBA00025606"/>
    </source>
</evidence>
<dbReference type="AlphaFoldDB" id="A0A5B8RJD5"/>
<dbReference type="InterPro" id="IPR005526">
    <property type="entry name" value="Septum_form_inhib_MinC_C"/>
</dbReference>
<dbReference type="InterPro" id="IPR007874">
    <property type="entry name" value="MinC_N"/>
</dbReference>
<dbReference type="InterPro" id="IPR016098">
    <property type="entry name" value="CAP/MinC_C"/>
</dbReference>
<evidence type="ECO:0000256" key="6">
    <source>
        <dbReference type="SAM" id="MobiDB-lite"/>
    </source>
</evidence>
<dbReference type="PANTHER" id="PTHR34108">
    <property type="entry name" value="SEPTUM SITE-DETERMINING PROTEIN MINC"/>
    <property type="match status" value="1"/>
</dbReference>
<evidence type="ECO:0000256" key="3">
    <source>
        <dbReference type="ARBA" id="ARBA00023210"/>
    </source>
</evidence>
<evidence type="ECO:0000259" key="8">
    <source>
        <dbReference type="Pfam" id="PF05209"/>
    </source>
</evidence>
<dbReference type="Gene3D" id="2.160.20.70">
    <property type="match status" value="1"/>
</dbReference>
<dbReference type="InterPro" id="IPR013033">
    <property type="entry name" value="MinC"/>
</dbReference>
<organism evidence="9">
    <name type="scientific">uncultured organism</name>
    <dbReference type="NCBI Taxonomy" id="155900"/>
    <lineage>
        <taxon>unclassified sequences</taxon>
        <taxon>environmental samples</taxon>
    </lineage>
</organism>
<name>A0A5B8RJD5_9ZZZZ</name>
<dbReference type="InterPro" id="IPR036145">
    <property type="entry name" value="MinC_C_sf"/>
</dbReference>
<dbReference type="GO" id="GO:0051301">
    <property type="term" value="P:cell division"/>
    <property type="evidence" value="ECO:0007669"/>
    <property type="project" value="UniProtKB-KW"/>
</dbReference>
<dbReference type="Pfam" id="PF03775">
    <property type="entry name" value="MinC_C"/>
    <property type="match status" value="1"/>
</dbReference>
<reference evidence="9" key="1">
    <citation type="submission" date="2019-06" db="EMBL/GenBank/DDBJ databases">
        <authorList>
            <person name="Murdoch R.W."/>
            <person name="Fathepure B."/>
        </authorList>
    </citation>
    <scope>NUCLEOTIDE SEQUENCE</scope>
</reference>
<evidence type="ECO:0000256" key="2">
    <source>
        <dbReference type="ARBA" id="ARBA00022618"/>
    </source>
</evidence>
<dbReference type="Gene3D" id="3.30.70.260">
    <property type="match status" value="1"/>
</dbReference>
<comment type="function">
    <text evidence="5">Cell division inhibitor that blocks the formation of polar Z ring septums. Rapidly oscillates between the poles of the cell to destabilize FtsZ filaments that have formed before they mature into polar Z rings. Prevents FtsZ polymerization.</text>
</comment>
<dbReference type="EMBL" id="MN079186">
    <property type="protein sequence ID" value="QEA06947.1"/>
    <property type="molecule type" value="Genomic_DNA"/>
</dbReference>
<comment type="similarity">
    <text evidence="1">Belongs to the MinC family.</text>
</comment>
<evidence type="ECO:0000256" key="4">
    <source>
        <dbReference type="ARBA" id="ARBA00023306"/>
    </source>
</evidence>
<dbReference type="PANTHER" id="PTHR34108:SF1">
    <property type="entry name" value="SEPTUM SITE-DETERMINING PROTEIN MINC"/>
    <property type="match status" value="1"/>
</dbReference>
<feature type="region of interest" description="Disordered" evidence="6">
    <location>
        <begin position="107"/>
        <end position="135"/>
    </location>
</feature>
<keyword evidence="2" id="KW-0132">Cell division</keyword>